<accession>A0AAD6TN33</accession>
<name>A0AAD6TN33_9AGAR</name>
<evidence type="ECO:0000256" key="1">
    <source>
        <dbReference type="SAM" id="MobiDB-lite"/>
    </source>
</evidence>
<keyword evidence="4" id="KW-1185">Reference proteome</keyword>
<evidence type="ECO:0000313" key="3">
    <source>
        <dbReference type="EMBL" id="KAJ7074823.1"/>
    </source>
</evidence>
<feature type="domain" description="CxC2-like cysteine cluster KDZ transposase-associated" evidence="2">
    <location>
        <begin position="84"/>
        <end position="189"/>
    </location>
</feature>
<proteinExistence type="predicted"/>
<dbReference type="Pfam" id="PF18758">
    <property type="entry name" value="KDZ"/>
    <property type="match status" value="1"/>
</dbReference>
<sequence>MQTWAAGHQDQYLDEMIRLEGRGSKSAYSTCAGCGALDPEYRCAQQQCLGTGMFCKACTVRNHHALPTHWIEYWNGTFFERQSLKSLGLKIQLGHPRGFSCRTSEPAHEKFVVIDVTGVHEVALSFCRCDGRLSHGQQLMRARWWPATARDPQTCATFAVLRLFQLLNCLGKVTAYDFLRSLELLSNNDGLNPTANRRRAFMYMICQYRIVLMMKRAGRGHSDSGVGGTAQGELALKCRACPQAGINVPEGWDRINWAEMPEDLRYKYFLFLAQDCNFRLINRNVSSEAKDPILHDGMGYFVNYSAYSAWLREHVTEEEISSCSGFQAMFLANRKRIKGLRTTGVGGVTCARHNMWRANGLGDLQVGERFCNMDFILFSALLNTILFYLILSYDIACQYGKNFWSRMEALPAPFHISISQLRVWFKVPNFHMMGHKEACHTPFSFHWMWGAGRTHAETVEQNWEFTNGAASSTKMMGMGARASTLEDMFGFHNWRRTVSARTIFVKRMGEDIREGKIHRDSFDAFTAALNESVPELVLSWQEWVGKWESKQHTDPQESPFDGSAIHTMKAIQLILAKDELIRSGAGVVVEREDTASTFILMGLEIEQSQRLLAIDVKAVSEATDGQQTDFVKRRAAITRRIRAFRKRQRQYMPNLRVFLTQSQRTLWDSQGDRDAETVRLFLPSDIVEKTKRDRACAVGLPGIEAALREGEAHEALEDLRQALRTRTMTNRFRVHNMSGQRALTRGQGVLRQINVRIHKAKLRYRYARNALLRVRGHGPWEKVLQILEESDIRALNERAMTEEEAAGRKALEELGEVMESGIEQLQARAGGETHRTLSWIWYTAKTSDPDEAELREALRVEWCKAYARTRRWTEDVVLVEEEMRRTIEYGFWAAAEWERRSSARTKAVTEELQEGLVAYAREQTARELTTSERLQARWAAIREKGRAYLARETLATGGEVVIPLEDDAEREEEEVLGRDVFEDDEELEEED</sequence>
<feature type="compositionally biased region" description="Acidic residues" evidence="1">
    <location>
        <begin position="965"/>
        <end position="974"/>
    </location>
</feature>
<reference evidence="3" key="1">
    <citation type="submission" date="2023-03" db="EMBL/GenBank/DDBJ databases">
        <title>Massive genome expansion in bonnet fungi (Mycena s.s.) driven by repeated elements and novel gene families across ecological guilds.</title>
        <authorList>
            <consortium name="Lawrence Berkeley National Laboratory"/>
            <person name="Harder C.B."/>
            <person name="Miyauchi S."/>
            <person name="Viragh M."/>
            <person name="Kuo A."/>
            <person name="Thoen E."/>
            <person name="Andreopoulos B."/>
            <person name="Lu D."/>
            <person name="Skrede I."/>
            <person name="Drula E."/>
            <person name="Henrissat B."/>
            <person name="Morin E."/>
            <person name="Kohler A."/>
            <person name="Barry K."/>
            <person name="LaButti K."/>
            <person name="Morin E."/>
            <person name="Salamov A."/>
            <person name="Lipzen A."/>
            <person name="Mereny Z."/>
            <person name="Hegedus B."/>
            <person name="Baldrian P."/>
            <person name="Stursova M."/>
            <person name="Weitz H."/>
            <person name="Taylor A."/>
            <person name="Grigoriev I.V."/>
            <person name="Nagy L.G."/>
            <person name="Martin F."/>
            <person name="Kauserud H."/>
        </authorList>
    </citation>
    <scope>NUCLEOTIDE SEQUENCE</scope>
    <source>
        <strain evidence="3">CBHHK173m</strain>
    </source>
</reference>
<comment type="caution">
    <text evidence="3">The sequence shown here is derived from an EMBL/GenBank/DDBJ whole genome shotgun (WGS) entry which is preliminary data.</text>
</comment>
<dbReference type="InterPro" id="IPR041457">
    <property type="entry name" value="CxC2_KDZ-assoc"/>
</dbReference>
<dbReference type="PANTHER" id="PTHR33096:SF1">
    <property type="entry name" value="CXC1-LIKE CYSTEINE CLUSTER ASSOCIATED WITH KDZ TRANSPOSASES DOMAIN-CONTAINING PROTEIN"/>
    <property type="match status" value="1"/>
</dbReference>
<evidence type="ECO:0000313" key="4">
    <source>
        <dbReference type="Proteomes" id="UP001222325"/>
    </source>
</evidence>
<feature type="compositionally biased region" description="Acidic residues" evidence="1">
    <location>
        <begin position="981"/>
        <end position="991"/>
    </location>
</feature>
<feature type="region of interest" description="Disordered" evidence="1">
    <location>
        <begin position="965"/>
        <end position="991"/>
    </location>
</feature>
<dbReference type="PANTHER" id="PTHR33096">
    <property type="entry name" value="CXC2 DOMAIN-CONTAINING PROTEIN"/>
    <property type="match status" value="1"/>
</dbReference>
<gene>
    <name evidence="3" type="ORF">B0H15DRAFT_792678</name>
</gene>
<dbReference type="EMBL" id="JARJCN010000110">
    <property type="protein sequence ID" value="KAJ7074823.1"/>
    <property type="molecule type" value="Genomic_DNA"/>
</dbReference>
<dbReference type="AlphaFoldDB" id="A0AAD6TN33"/>
<evidence type="ECO:0000259" key="2">
    <source>
        <dbReference type="Pfam" id="PF18803"/>
    </source>
</evidence>
<dbReference type="InterPro" id="IPR040521">
    <property type="entry name" value="KDZ"/>
</dbReference>
<protein>
    <recommendedName>
        <fullName evidence="2">CxC2-like cysteine cluster KDZ transposase-associated domain-containing protein</fullName>
    </recommendedName>
</protein>
<dbReference type="Proteomes" id="UP001222325">
    <property type="component" value="Unassembled WGS sequence"/>
</dbReference>
<dbReference type="Pfam" id="PF18803">
    <property type="entry name" value="CxC2"/>
    <property type="match status" value="1"/>
</dbReference>
<organism evidence="3 4">
    <name type="scientific">Mycena belliarum</name>
    <dbReference type="NCBI Taxonomy" id="1033014"/>
    <lineage>
        <taxon>Eukaryota</taxon>
        <taxon>Fungi</taxon>
        <taxon>Dikarya</taxon>
        <taxon>Basidiomycota</taxon>
        <taxon>Agaricomycotina</taxon>
        <taxon>Agaricomycetes</taxon>
        <taxon>Agaricomycetidae</taxon>
        <taxon>Agaricales</taxon>
        <taxon>Marasmiineae</taxon>
        <taxon>Mycenaceae</taxon>
        <taxon>Mycena</taxon>
    </lineage>
</organism>